<protein>
    <submittedName>
        <fullName evidence="1">Uncharacterized protein</fullName>
    </submittedName>
</protein>
<proteinExistence type="predicted"/>
<accession>A0A4Q7VSZ0</accession>
<gene>
    <name evidence="1" type="ORF">EV681_1270</name>
</gene>
<dbReference type="AlphaFoldDB" id="A0A4Q7VSZ0"/>
<organism evidence="1 2">
    <name type="scientific">Advenella incenata</name>
    <dbReference type="NCBI Taxonomy" id="267800"/>
    <lineage>
        <taxon>Bacteria</taxon>
        <taxon>Pseudomonadati</taxon>
        <taxon>Pseudomonadota</taxon>
        <taxon>Betaproteobacteria</taxon>
        <taxon>Burkholderiales</taxon>
        <taxon>Alcaligenaceae</taxon>
    </lineage>
</organism>
<sequence>MGEVVASKKLYLFVQRRATGRLECRSLIVNLLLVAEKADQ</sequence>
<keyword evidence="2" id="KW-1185">Reference proteome</keyword>
<reference evidence="1 2" key="1">
    <citation type="submission" date="2019-02" db="EMBL/GenBank/DDBJ databases">
        <title>Genomic Encyclopedia of Type Strains, Phase IV (KMG-IV): sequencing the most valuable type-strain genomes for metagenomic binning, comparative biology and taxonomic classification.</title>
        <authorList>
            <person name="Goeker M."/>
        </authorList>
    </citation>
    <scope>NUCLEOTIDE SEQUENCE [LARGE SCALE GENOMIC DNA]</scope>
    <source>
        <strain evidence="1 2">DSM 23814</strain>
    </source>
</reference>
<evidence type="ECO:0000313" key="2">
    <source>
        <dbReference type="Proteomes" id="UP000293398"/>
    </source>
</evidence>
<dbReference type="EMBL" id="SHKO01000001">
    <property type="protein sequence ID" value="RZT99484.1"/>
    <property type="molecule type" value="Genomic_DNA"/>
</dbReference>
<evidence type="ECO:0000313" key="1">
    <source>
        <dbReference type="EMBL" id="RZT99484.1"/>
    </source>
</evidence>
<comment type="caution">
    <text evidence="1">The sequence shown here is derived from an EMBL/GenBank/DDBJ whole genome shotgun (WGS) entry which is preliminary data.</text>
</comment>
<dbReference type="Proteomes" id="UP000293398">
    <property type="component" value="Unassembled WGS sequence"/>
</dbReference>
<name>A0A4Q7VSZ0_9BURK</name>